<dbReference type="Proteomes" id="UP000026913">
    <property type="component" value="Plasmid unnamed"/>
</dbReference>
<feature type="compositionally biased region" description="Basic and acidic residues" evidence="1">
    <location>
        <begin position="681"/>
        <end position="695"/>
    </location>
</feature>
<proteinExistence type="predicted"/>
<evidence type="ECO:0000313" key="5">
    <source>
        <dbReference type="Proteomes" id="UP000026913"/>
    </source>
</evidence>
<dbReference type="EMBL" id="CP005961">
    <property type="protein sequence ID" value="AHZ73615.1"/>
    <property type="molecule type" value="Genomic_DNA"/>
</dbReference>
<organism evidence="4 5">
    <name type="scientific">Pseudomonas mandelii JR-1</name>
    <dbReference type="NCBI Taxonomy" id="1147786"/>
    <lineage>
        <taxon>Bacteria</taxon>
        <taxon>Pseudomonadati</taxon>
        <taxon>Pseudomonadota</taxon>
        <taxon>Gammaproteobacteria</taxon>
        <taxon>Pseudomonadales</taxon>
        <taxon>Pseudomonadaceae</taxon>
        <taxon>Pseudomonas</taxon>
    </lineage>
</organism>
<keyword evidence="4" id="KW-0614">Plasmid</keyword>
<feature type="compositionally biased region" description="Gly residues" evidence="1">
    <location>
        <begin position="618"/>
        <end position="630"/>
    </location>
</feature>
<dbReference type="InterPro" id="IPR012931">
    <property type="entry name" value="TraG_N_Proteobacteria"/>
</dbReference>
<feature type="transmembrane region" description="Helical" evidence="2">
    <location>
        <begin position="372"/>
        <end position="391"/>
    </location>
</feature>
<protein>
    <recommendedName>
        <fullName evidence="3">TraG N-terminal Proteobacteria domain-containing protein</fullName>
    </recommendedName>
</protein>
<dbReference type="RefSeq" id="WP_010466362.1">
    <property type="nucleotide sequence ID" value="NZ_CP005961.1"/>
</dbReference>
<feature type="region of interest" description="Disordered" evidence="1">
    <location>
        <begin position="608"/>
        <end position="650"/>
    </location>
</feature>
<dbReference type="AlphaFoldDB" id="A0A024EM06"/>
<dbReference type="OrthoDB" id="6717612at2"/>
<evidence type="ECO:0000256" key="2">
    <source>
        <dbReference type="SAM" id="Phobius"/>
    </source>
</evidence>
<evidence type="ECO:0000313" key="4">
    <source>
        <dbReference type="EMBL" id="AHZ73615.1"/>
    </source>
</evidence>
<feature type="compositionally biased region" description="Low complexity" evidence="1">
    <location>
        <begin position="631"/>
        <end position="650"/>
    </location>
</feature>
<gene>
    <name evidence="4" type="ORF">OU5_P0363</name>
</gene>
<dbReference type="HOGENOM" id="CLU_005189_0_0_6"/>
<accession>A0A024EM06</accession>
<keyword evidence="2" id="KW-0812">Transmembrane</keyword>
<sequence length="1010" mass="106783">MEFTIYSVGSASYLEEVLNAVAMICGTGDVESLAKIGFLIGALFLGFQAVYKNQAIPFHQVGVCLILYLAMYGPSGRAIIEDVYDGTVTVVDNVPLGPLMVGSTISNVGYNITHLMEQAFSTPSMTNYGFADPIETLMRVRSVTGNLMSIPAFTNGGTVNQDLLSSWSNYFRECTLAGMGDDMTVYANVARSNDPMQSAKFSSNVYYTQIFDGTAGGRTLSCSDAHSALVSATNSSADNVMEEVATAGFQRPGKVVSGDDVTTRIGDALYALNLSSMDARAFTMASILYPIFTQAPGQKAVEDLQGSYAVMMSQAQAQQNTQWAAEGTMFTKYVRPFMTFFEGLIYAITPLMAFLIAMGGFGISLIGKYMMLLAWMVLWMPALSIVNLYTVSSTASVMQGLLNTSSFDVGGAAVSFEMLKQMQPALEQAVGVAGLMASSVPAICLFLVSGTAIAASGIAGRMNGSDQINEKIASPDVITPAAGLQTTPFATSDYDKGLRINGSENQRGDISVGSMMSEGLSSTRTRAEASAESFSKQLTSAYGRQLDSSNSIGDQAAVGRGLQSSFGMNSDAGFQAGIDQLRQQGYSSTQIEAGIASVALRGGASGTAGLSAKAEAPGGTGGSAGVGVSGGVDASNTSQSSRSDNMNSSENVNNAVKAVLGERIANSLNRTQGYNLAQNFDHSERAGVSKSDQESLSKSAQQTLSDQKAFQQAESFVRSAGYSENFKLDSWAGKVVGEGRDGAVVSDAMNKYGEEFQEHQRQLSNTMLDPRRADAAAALMTLAKHGDFSSLDGPAVDYDRYANLRAPAPGNLEGETQRAGHSVDTSSFNSSFAGRKDAAINNSNPGGEYQRMQPVVENDAQVYGQSAMKPAADQAESRIRGLAKDVHDFGESSGGGIAGITNNIGSTLGMRGNREEYLEEGRHLGLNDAQAEVFATARVGGFGDNSKDHWDAYADSVGMDHDLRDGMYQQLIQAGLHDNGSGAQLADIRTLNDRDSVTDRMSLSIPRSGQ</sequence>
<geneLocation type="plasmid" evidence="5"/>
<name>A0A024EM06_9PSED</name>
<feature type="region of interest" description="Disordered" evidence="1">
    <location>
        <begin position="676"/>
        <end position="703"/>
    </location>
</feature>
<dbReference type="KEGG" id="pman:OU5_P0363"/>
<feature type="transmembrane region" description="Helical" evidence="2">
    <location>
        <begin position="344"/>
        <end position="366"/>
    </location>
</feature>
<keyword evidence="2" id="KW-1133">Transmembrane helix</keyword>
<dbReference type="Pfam" id="PF07916">
    <property type="entry name" value="TraG_N"/>
    <property type="match status" value="1"/>
</dbReference>
<reference evidence="4 5" key="1">
    <citation type="journal article" date="2012" name="J. Bacteriol.">
        <title>Genome sequence of cold-adapted Pseudomonas mandelii strain JR-1.</title>
        <authorList>
            <person name="Jang S.H."/>
            <person name="Kim J."/>
            <person name="Kim J."/>
            <person name="Hong S."/>
            <person name="Lee C."/>
        </authorList>
    </citation>
    <scope>NUCLEOTIDE SEQUENCE [LARGE SCALE GENOMIC DNA]</scope>
    <source>
        <strain evidence="4 5">JR-1</strain>
        <plasmid evidence="5">Plasmid</plasmid>
    </source>
</reference>
<evidence type="ECO:0000259" key="3">
    <source>
        <dbReference type="Pfam" id="PF07916"/>
    </source>
</evidence>
<feature type="domain" description="TraG N-terminal Proteobacteria" evidence="3">
    <location>
        <begin position="4"/>
        <end position="467"/>
    </location>
</feature>
<evidence type="ECO:0000256" key="1">
    <source>
        <dbReference type="SAM" id="MobiDB-lite"/>
    </source>
</evidence>
<keyword evidence="2" id="KW-0472">Membrane</keyword>
<feature type="region of interest" description="Disordered" evidence="1">
    <location>
        <begin position="495"/>
        <end position="532"/>
    </location>
</feature>